<reference evidence="3 4" key="1">
    <citation type="submission" date="2017-07" db="EMBL/GenBank/DDBJ databases">
        <title>Acidovorax KNDSW TSA 6 genome sequence and assembly.</title>
        <authorList>
            <person name="Mayilraj S."/>
        </authorList>
    </citation>
    <scope>NUCLEOTIDE SEQUENCE [LARGE SCALE GENOMIC DNA]</scope>
    <source>
        <strain evidence="3 4">KNDSW-TSA6</strain>
    </source>
</reference>
<dbReference type="GO" id="GO:0010288">
    <property type="term" value="P:response to lead ion"/>
    <property type="evidence" value="ECO:0007669"/>
    <property type="project" value="TreeGrafter"/>
</dbReference>
<evidence type="ECO:0000259" key="2">
    <source>
        <dbReference type="PROSITE" id="PS50987"/>
    </source>
</evidence>
<dbReference type="OrthoDB" id="9797716at2"/>
<dbReference type="GO" id="GO:0097063">
    <property type="term" value="F:cadmium ion sensor activity"/>
    <property type="evidence" value="ECO:0007669"/>
    <property type="project" value="TreeGrafter"/>
</dbReference>
<dbReference type="NCBIfam" id="NF033788">
    <property type="entry name" value="HTH_metalloreg"/>
    <property type="match status" value="1"/>
</dbReference>
<evidence type="ECO:0000313" key="4">
    <source>
        <dbReference type="Proteomes" id="UP000215441"/>
    </source>
</evidence>
<accession>A0A235ELB6</accession>
<dbReference type="GO" id="GO:0003677">
    <property type="term" value="F:DNA binding"/>
    <property type="evidence" value="ECO:0007669"/>
    <property type="project" value="TreeGrafter"/>
</dbReference>
<dbReference type="InterPro" id="IPR001845">
    <property type="entry name" value="HTH_ArsR_DNA-bd_dom"/>
</dbReference>
<dbReference type="PANTHER" id="PTHR39168:SF1">
    <property type="entry name" value="TRANSCRIPTIONAL REGULATORY PROTEIN"/>
    <property type="match status" value="1"/>
</dbReference>
<evidence type="ECO:0000313" key="3">
    <source>
        <dbReference type="EMBL" id="OYD49819.1"/>
    </source>
</evidence>
<gene>
    <name evidence="3" type="ORF">CBY09_12755</name>
</gene>
<dbReference type="Proteomes" id="UP000215441">
    <property type="component" value="Unassembled WGS sequence"/>
</dbReference>
<dbReference type="CDD" id="cd00090">
    <property type="entry name" value="HTH_ARSR"/>
    <property type="match status" value="1"/>
</dbReference>
<dbReference type="GO" id="GO:0032791">
    <property type="term" value="F:lead ion binding"/>
    <property type="evidence" value="ECO:0007669"/>
    <property type="project" value="TreeGrafter"/>
</dbReference>
<evidence type="ECO:0000256" key="1">
    <source>
        <dbReference type="SAM" id="MobiDB-lite"/>
    </source>
</evidence>
<dbReference type="GO" id="GO:0003700">
    <property type="term" value="F:DNA-binding transcription factor activity"/>
    <property type="evidence" value="ECO:0007669"/>
    <property type="project" value="InterPro"/>
</dbReference>
<dbReference type="Pfam" id="PF12840">
    <property type="entry name" value="HTH_20"/>
    <property type="match status" value="1"/>
</dbReference>
<dbReference type="PRINTS" id="PR00778">
    <property type="entry name" value="HTHARSR"/>
</dbReference>
<dbReference type="EMBL" id="NOIG01000008">
    <property type="protein sequence ID" value="OYD49819.1"/>
    <property type="molecule type" value="Genomic_DNA"/>
</dbReference>
<keyword evidence="4" id="KW-1185">Reference proteome</keyword>
<dbReference type="InterPro" id="IPR011991">
    <property type="entry name" value="ArsR-like_HTH"/>
</dbReference>
<dbReference type="PROSITE" id="PS50987">
    <property type="entry name" value="HTH_ARSR_2"/>
    <property type="match status" value="1"/>
</dbReference>
<sequence length="248" mass="26893">MKDGPHIARIAALIGDSARAEVLTALMADRALTATELADIAGVTKQTISAHLAKLLDAGLLAVENQGRHRYFRLAGRDVAQLLESLMNVAFRAGAVRLRASPREPALRRARVCYDHLAGEVGVQLHEALLRQGYLHAADEGLAVTPAGAEWFAHQGIDTTAAARQRRMLCRPCLDWSERRHHLGGALGAALLQRLLERGWARRDKDSRVLHFSAEGELALRAWLAPAAGEAASNEPPRPLAARGRSGR</sequence>
<dbReference type="AlphaFoldDB" id="A0A235ELB6"/>
<proteinExistence type="predicted"/>
<dbReference type="InterPro" id="IPR036388">
    <property type="entry name" value="WH-like_DNA-bd_sf"/>
</dbReference>
<dbReference type="PANTHER" id="PTHR39168">
    <property type="entry name" value="TRANSCRIPTIONAL REGULATOR-RELATED"/>
    <property type="match status" value="1"/>
</dbReference>
<dbReference type="SUPFAM" id="SSF46785">
    <property type="entry name" value="Winged helix' DNA-binding domain"/>
    <property type="match status" value="1"/>
</dbReference>
<dbReference type="GO" id="GO:0046686">
    <property type="term" value="P:response to cadmium ion"/>
    <property type="evidence" value="ECO:0007669"/>
    <property type="project" value="TreeGrafter"/>
</dbReference>
<dbReference type="RefSeq" id="WP_094289979.1">
    <property type="nucleotide sequence ID" value="NZ_NOIG01000008.1"/>
</dbReference>
<dbReference type="Gene3D" id="1.10.10.10">
    <property type="entry name" value="Winged helix-like DNA-binding domain superfamily/Winged helix DNA-binding domain"/>
    <property type="match status" value="1"/>
</dbReference>
<dbReference type="InterPro" id="IPR036390">
    <property type="entry name" value="WH_DNA-bd_sf"/>
</dbReference>
<dbReference type="SMART" id="SM00418">
    <property type="entry name" value="HTH_ARSR"/>
    <property type="match status" value="1"/>
</dbReference>
<feature type="domain" description="HTH arsR-type" evidence="2">
    <location>
        <begin position="1"/>
        <end position="94"/>
    </location>
</feature>
<protein>
    <submittedName>
        <fullName evidence="3">Transcriptional regulator</fullName>
    </submittedName>
</protein>
<feature type="region of interest" description="Disordered" evidence="1">
    <location>
        <begin position="228"/>
        <end position="248"/>
    </location>
</feature>
<dbReference type="InterPro" id="IPR052543">
    <property type="entry name" value="HTH_Metal-responsive_Reg"/>
</dbReference>
<comment type="caution">
    <text evidence="3">The sequence shown here is derived from an EMBL/GenBank/DDBJ whole genome shotgun (WGS) entry which is preliminary data.</text>
</comment>
<organism evidence="3 4">
    <name type="scientific">Acidovorax kalamii</name>
    <dbReference type="NCBI Taxonomy" id="2004485"/>
    <lineage>
        <taxon>Bacteria</taxon>
        <taxon>Pseudomonadati</taxon>
        <taxon>Pseudomonadota</taxon>
        <taxon>Betaproteobacteria</taxon>
        <taxon>Burkholderiales</taxon>
        <taxon>Comamonadaceae</taxon>
        <taxon>Acidovorax</taxon>
    </lineage>
</organism>
<name>A0A235ELB6_9BURK</name>